<proteinExistence type="predicted"/>
<accession>A0A177A452</accession>
<dbReference type="EMBL" id="KV441404">
    <property type="protein sequence ID" value="OAF56380.1"/>
    <property type="molecule type" value="Genomic_DNA"/>
</dbReference>
<reference evidence="2" key="1">
    <citation type="submission" date="2016-03" db="EMBL/GenBank/DDBJ databases">
        <title>Updated assembly of Pseudogymnoascus destructans, the fungus causing white-nose syndrome of bats.</title>
        <authorList>
            <person name="Palmer J.M."/>
            <person name="Drees K.P."/>
            <person name="Foster J.T."/>
            <person name="Lindner D.L."/>
        </authorList>
    </citation>
    <scope>NUCLEOTIDE SEQUENCE [LARGE SCALE GENOMIC DNA]</scope>
    <source>
        <strain evidence="2">20631-21</strain>
    </source>
</reference>
<evidence type="ECO:0000256" key="1">
    <source>
        <dbReference type="SAM" id="MobiDB-lite"/>
    </source>
</evidence>
<name>A0A177A452_9PEZI</name>
<organism evidence="2">
    <name type="scientific">Pseudogymnoascus destructans</name>
    <dbReference type="NCBI Taxonomy" id="655981"/>
    <lineage>
        <taxon>Eukaryota</taxon>
        <taxon>Fungi</taxon>
        <taxon>Dikarya</taxon>
        <taxon>Ascomycota</taxon>
        <taxon>Pezizomycotina</taxon>
        <taxon>Leotiomycetes</taxon>
        <taxon>Thelebolales</taxon>
        <taxon>Thelebolaceae</taxon>
        <taxon>Pseudogymnoascus</taxon>
    </lineage>
</organism>
<protein>
    <submittedName>
        <fullName evidence="2">Uncharacterized protein</fullName>
    </submittedName>
</protein>
<gene>
    <name evidence="2" type="ORF">VC83_06707</name>
</gene>
<feature type="region of interest" description="Disordered" evidence="1">
    <location>
        <begin position="187"/>
        <end position="217"/>
    </location>
</feature>
<dbReference type="AlphaFoldDB" id="A0A177A452"/>
<sequence>MHTAFVVEVLEFPVFSFHIIVQATFLYKMNSKPPLQNKQQLPNRTPPLQLPLRLRNILKLIPSMHLHPHLPIRNKPKQLPRIRLELLPRLNIRTQPRPQHLNILRSQPRNRKRWDRSTRIAKANKRPLPRHRRETALECRSTNTIKDSCHTSAVGDPLHLSHKIMRLIIHQLIRSILLRQRQFLSRRSSSDNLRPNRTEELAKPQPHTTSSSVHQNRLPLLNRVRLPNQRQSRKTLKQTRSSQPRLNPLWELKRRLRRHSNVLRVRPPCRRERSDAVTDLEAVGVSLSGHGDDSPLCFLPEDSRGGGRVQAGAEVGVDVVYACEGVFDEDLARGGGGEGEVGV</sequence>
<dbReference type="GeneID" id="36289763"/>
<evidence type="ECO:0000313" key="2">
    <source>
        <dbReference type="EMBL" id="OAF56380.1"/>
    </source>
</evidence>
<dbReference type="RefSeq" id="XP_024321676.1">
    <property type="nucleotide sequence ID" value="XM_024470297.1"/>
</dbReference>
<dbReference type="Proteomes" id="UP000077154">
    <property type="component" value="Unassembled WGS sequence"/>
</dbReference>